<dbReference type="ExpressionAtlas" id="M8BW04">
    <property type="expression patterns" value="baseline"/>
</dbReference>
<dbReference type="PANTHER" id="PTHR43406">
    <property type="entry name" value="TRYPTOPHAN SYNTHASE, ALPHA CHAIN"/>
    <property type="match status" value="1"/>
</dbReference>
<evidence type="ECO:0000256" key="6">
    <source>
        <dbReference type="ARBA" id="ARBA00023239"/>
    </source>
</evidence>
<name>M8BW04_AEGTA</name>
<keyword evidence="5" id="KW-0057">Aromatic amino acid biosynthesis</keyword>
<evidence type="ECO:0000256" key="2">
    <source>
        <dbReference type="ARBA" id="ARBA00012043"/>
    </source>
</evidence>
<protein>
    <recommendedName>
        <fullName evidence="2">tryptophan synthase</fullName>
        <ecNumber evidence="2">4.2.1.20</ecNumber>
    </recommendedName>
</protein>
<accession>M8BW04</accession>
<organism evidence="8">
    <name type="scientific">Aegilops tauschii</name>
    <name type="common">Tausch's goatgrass</name>
    <name type="synonym">Aegilops squarrosa</name>
    <dbReference type="NCBI Taxonomy" id="37682"/>
    <lineage>
        <taxon>Eukaryota</taxon>
        <taxon>Viridiplantae</taxon>
        <taxon>Streptophyta</taxon>
        <taxon>Embryophyta</taxon>
        <taxon>Tracheophyta</taxon>
        <taxon>Spermatophyta</taxon>
        <taxon>Magnoliopsida</taxon>
        <taxon>Liliopsida</taxon>
        <taxon>Poales</taxon>
        <taxon>Poaceae</taxon>
        <taxon>BOP clade</taxon>
        <taxon>Pooideae</taxon>
        <taxon>Triticodae</taxon>
        <taxon>Triticeae</taxon>
        <taxon>Triticinae</taxon>
        <taxon>Aegilops</taxon>
    </lineage>
</organism>
<dbReference type="EC" id="4.2.1.20" evidence="2"/>
<keyword evidence="4" id="KW-0822">Tryptophan biosynthesis</keyword>
<evidence type="ECO:0000256" key="3">
    <source>
        <dbReference type="ARBA" id="ARBA00022605"/>
    </source>
</evidence>
<evidence type="ECO:0000313" key="8">
    <source>
        <dbReference type="EnsemblPlants" id="EMT26139"/>
    </source>
</evidence>
<dbReference type="GO" id="GO:0005829">
    <property type="term" value="C:cytosol"/>
    <property type="evidence" value="ECO:0007669"/>
    <property type="project" value="TreeGrafter"/>
</dbReference>
<dbReference type="InterPro" id="IPR002028">
    <property type="entry name" value="Trp_synthase_suA"/>
</dbReference>
<dbReference type="CDD" id="cd04724">
    <property type="entry name" value="Tryptophan_synthase_alpha"/>
    <property type="match status" value="1"/>
</dbReference>
<dbReference type="SUPFAM" id="SSF51366">
    <property type="entry name" value="Ribulose-phoshate binding barrel"/>
    <property type="match status" value="1"/>
</dbReference>
<keyword evidence="6" id="KW-0456">Lyase</keyword>
<dbReference type="InterPro" id="IPR013785">
    <property type="entry name" value="Aldolase_TIM"/>
</dbReference>
<proteinExistence type="predicted"/>
<evidence type="ECO:0000256" key="1">
    <source>
        <dbReference type="ARBA" id="ARBA00004733"/>
    </source>
</evidence>
<dbReference type="GO" id="GO:0004834">
    <property type="term" value="F:tryptophan synthase activity"/>
    <property type="evidence" value="ECO:0007669"/>
    <property type="project" value="UniProtKB-EC"/>
</dbReference>
<dbReference type="InterPro" id="IPR011060">
    <property type="entry name" value="RibuloseP-bd_barrel"/>
</dbReference>
<reference evidence="8" key="1">
    <citation type="submission" date="2015-06" db="UniProtKB">
        <authorList>
            <consortium name="EnsemblPlants"/>
        </authorList>
    </citation>
    <scope>IDENTIFICATION</scope>
</reference>
<dbReference type="PANTHER" id="PTHR43406:SF3">
    <property type="entry name" value="TRYPTOPHAN SYNTHASE"/>
    <property type="match status" value="1"/>
</dbReference>
<evidence type="ECO:0000256" key="4">
    <source>
        <dbReference type="ARBA" id="ARBA00022822"/>
    </source>
</evidence>
<dbReference type="Pfam" id="PF00290">
    <property type="entry name" value="Trp_syntA"/>
    <property type="match status" value="1"/>
</dbReference>
<dbReference type="GO" id="GO:0009507">
    <property type="term" value="C:chloroplast"/>
    <property type="evidence" value="ECO:0007669"/>
    <property type="project" value="TreeGrafter"/>
</dbReference>
<dbReference type="Gene3D" id="3.20.20.70">
    <property type="entry name" value="Aldolase class I"/>
    <property type="match status" value="2"/>
</dbReference>
<sequence>MAFALKASSTAHALSHPTRRGSSPAVLVATRGRLVVRAAAAAAPAPASSEPAVVLRAAPRVPAAFVPVADCSVARTLTRVKEQGKTAFIPYITAGDPDLATTAEALRLLDACGADVLLTTPATPAERMKKITSASEGFVYLVSVNGVTGPRPNVNPRVKDLLKEIKQVTDKAVIVGFGISTPDHVRQLIEFYKLVQIAEWGGDGVIVDSAMVKQLGEAASPTEGLKRLENFARSLRDALQ</sequence>
<keyword evidence="3" id="KW-0028">Amino-acid biosynthesis</keyword>
<comment type="pathway">
    <text evidence="1">Amino-acid biosynthesis; L-tryptophan biosynthesis; L-tryptophan from chorismate: step 5/5.</text>
</comment>
<dbReference type="AlphaFoldDB" id="M8BW04"/>
<evidence type="ECO:0000256" key="7">
    <source>
        <dbReference type="ARBA" id="ARBA00049047"/>
    </source>
</evidence>
<evidence type="ECO:0000256" key="5">
    <source>
        <dbReference type="ARBA" id="ARBA00023141"/>
    </source>
</evidence>
<dbReference type="EnsemblPlants" id="EMT26139">
    <property type="protein sequence ID" value="EMT26139"/>
    <property type="gene ID" value="F775_15319"/>
</dbReference>
<comment type="catalytic activity">
    <reaction evidence="7">
        <text>(1S,2R)-1-C-(indol-3-yl)glycerol 3-phosphate + L-serine = D-glyceraldehyde 3-phosphate + L-tryptophan + H2O</text>
        <dbReference type="Rhea" id="RHEA:10532"/>
        <dbReference type="ChEBI" id="CHEBI:15377"/>
        <dbReference type="ChEBI" id="CHEBI:33384"/>
        <dbReference type="ChEBI" id="CHEBI:57912"/>
        <dbReference type="ChEBI" id="CHEBI:58866"/>
        <dbReference type="ChEBI" id="CHEBI:59776"/>
        <dbReference type="EC" id="4.2.1.20"/>
    </reaction>
</comment>
<dbReference type="UniPathway" id="UPA00035">
    <property type="reaction ID" value="UER00044"/>
</dbReference>